<evidence type="ECO:0000256" key="7">
    <source>
        <dbReference type="ARBA" id="ARBA00023235"/>
    </source>
</evidence>
<keyword evidence="9 11" id="KW-0131">Cell cycle</keyword>
<evidence type="ECO:0000256" key="8">
    <source>
        <dbReference type="ARBA" id="ARBA00029986"/>
    </source>
</evidence>
<dbReference type="InParanoid" id="B4D1C3"/>
<dbReference type="Gene3D" id="1.10.3120.10">
    <property type="entry name" value="Trigger factor, C-terminal domain"/>
    <property type="match status" value="1"/>
</dbReference>
<dbReference type="GO" id="GO:0003755">
    <property type="term" value="F:peptidyl-prolyl cis-trans isomerase activity"/>
    <property type="evidence" value="ECO:0007669"/>
    <property type="project" value="UniProtKB-UniRule"/>
</dbReference>
<protein>
    <recommendedName>
        <fullName evidence="4 9">Trigger factor</fullName>
        <shortName evidence="9">TF</shortName>
        <ecNumber evidence="3 9">5.2.1.8</ecNumber>
    </recommendedName>
    <alternativeName>
        <fullName evidence="8 9">PPIase</fullName>
    </alternativeName>
</protein>
<keyword evidence="5 9" id="KW-0697">Rotamase</keyword>
<dbReference type="EC" id="5.2.1.8" evidence="3 9"/>
<dbReference type="InterPro" id="IPR027304">
    <property type="entry name" value="Trigger_fact/SurA_dom_sf"/>
</dbReference>
<dbReference type="InterPro" id="IPR046357">
    <property type="entry name" value="PPIase_dom_sf"/>
</dbReference>
<dbReference type="GO" id="GO:0051301">
    <property type="term" value="P:cell division"/>
    <property type="evidence" value="ECO:0007669"/>
    <property type="project" value="UniProtKB-KW"/>
</dbReference>
<dbReference type="GO" id="GO:0005737">
    <property type="term" value="C:cytoplasm"/>
    <property type="evidence" value="ECO:0007669"/>
    <property type="project" value="UniProtKB-SubCell"/>
</dbReference>
<evidence type="ECO:0000313" key="13">
    <source>
        <dbReference type="EMBL" id="EDY19535.1"/>
    </source>
</evidence>
<name>B4D1C3_9BACT</name>
<dbReference type="InterPro" id="IPR001179">
    <property type="entry name" value="PPIase_FKBP_dom"/>
</dbReference>
<dbReference type="STRING" id="497964.CfE428DRAFT_2711"/>
<dbReference type="PANTHER" id="PTHR30560">
    <property type="entry name" value="TRIGGER FACTOR CHAPERONE AND PEPTIDYL-PROLYL CIS/TRANS ISOMERASE"/>
    <property type="match status" value="1"/>
</dbReference>
<keyword evidence="6 9" id="KW-0143">Chaperone</keyword>
<keyword evidence="9" id="KW-0963">Cytoplasm</keyword>
<dbReference type="InterPro" id="IPR036611">
    <property type="entry name" value="Trigger_fac_ribosome-bd_sf"/>
</dbReference>
<comment type="similarity">
    <text evidence="2 9 11">Belongs to the FKBP-type PPIase family. Tig subfamily.</text>
</comment>
<evidence type="ECO:0000256" key="6">
    <source>
        <dbReference type="ARBA" id="ARBA00023186"/>
    </source>
</evidence>
<dbReference type="Gene3D" id="3.10.50.40">
    <property type="match status" value="1"/>
</dbReference>
<dbReference type="GO" id="GO:0044183">
    <property type="term" value="F:protein folding chaperone"/>
    <property type="evidence" value="ECO:0007669"/>
    <property type="project" value="TreeGrafter"/>
</dbReference>
<dbReference type="SUPFAM" id="SSF102735">
    <property type="entry name" value="Trigger factor ribosome-binding domain"/>
    <property type="match status" value="1"/>
</dbReference>
<evidence type="ECO:0000256" key="1">
    <source>
        <dbReference type="ARBA" id="ARBA00000971"/>
    </source>
</evidence>
<evidence type="ECO:0000313" key="14">
    <source>
        <dbReference type="Proteomes" id="UP000005824"/>
    </source>
</evidence>
<comment type="domain">
    <text evidence="9">Consists of 3 domains; the N-terminus binds the ribosome, the middle domain has PPIase activity, while the C-terminus has intrinsic chaperone activity on its own.</text>
</comment>
<evidence type="ECO:0000256" key="2">
    <source>
        <dbReference type="ARBA" id="ARBA00005464"/>
    </source>
</evidence>
<dbReference type="PROSITE" id="PS50059">
    <property type="entry name" value="FKBP_PPIASE"/>
    <property type="match status" value="1"/>
</dbReference>
<dbReference type="GO" id="GO:0043022">
    <property type="term" value="F:ribosome binding"/>
    <property type="evidence" value="ECO:0007669"/>
    <property type="project" value="TreeGrafter"/>
</dbReference>
<dbReference type="GO" id="GO:0051083">
    <property type="term" value="P:'de novo' cotranslational protein folding"/>
    <property type="evidence" value="ECO:0007669"/>
    <property type="project" value="TreeGrafter"/>
</dbReference>
<dbReference type="SUPFAM" id="SSF109998">
    <property type="entry name" value="Triger factor/SurA peptide-binding domain-like"/>
    <property type="match status" value="1"/>
</dbReference>
<dbReference type="FunCoup" id="B4D1C3">
    <property type="interactions" value="657"/>
</dbReference>
<feature type="domain" description="PPIase FKBP-type" evidence="12">
    <location>
        <begin position="163"/>
        <end position="252"/>
    </location>
</feature>
<dbReference type="HAMAP" id="MF_00303">
    <property type="entry name" value="Trigger_factor_Tig"/>
    <property type="match status" value="1"/>
</dbReference>
<keyword evidence="14" id="KW-1185">Reference proteome</keyword>
<comment type="function">
    <text evidence="9">Involved in protein export. Acts as a chaperone by maintaining the newly synthesized protein in an open conformation. Functions as a peptidyl-prolyl cis-trans isomerase.</text>
</comment>
<dbReference type="EMBL" id="ABVL01000007">
    <property type="protein sequence ID" value="EDY19535.1"/>
    <property type="molecule type" value="Genomic_DNA"/>
</dbReference>
<dbReference type="GO" id="GO:0015031">
    <property type="term" value="P:protein transport"/>
    <property type="evidence" value="ECO:0007669"/>
    <property type="project" value="UniProtKB-UniRule"/>
</dbReference>
<dbReference type="InterPro" id="IPR008881">
    <property type="entry name" value="Trigger_fac_ribosome-bd_bac"/>
</dbReference>
<gene>
    <name evidence="9" type="primary">tig</name>
    <name evidence="13" type="ORF">CfE428DRAFT_2711</name>
</gene>
<evidence type="ECO:0000256" key="4">
    <source>
        <dbReference type="ARBA" id="ARBA00016902"/>
    </source>
</evidence>
<accession>B4D1C3</accession>
<dbReference type="eggNOG" id="COG0544">
    <property type="taxonomic scope" value="Bacteria"/>
</dbReference>
<dbReference type="PANTHER" id="PTHR30560:SF3">
    <property type="entry name" value="TRIGGER FACTOR-LIKE PROTEIN TIG, CHLOROPLASTIC"/>
    <property type="match status" value="1"/>
</dbReference>
<reference evidence="13 14" key="1">
    <citation type="journal article" date="2011" name="J. Bacteriol.">
        <title>Genome sequence of Chthoniobacter flavus Ellin428, an aerobic heterotrophic soil bacterium.</title>
        <authorList>
            <person name="Kant R."/>
            <person name="van Passel M.W."/>
            <person name="Palva A."/>
            <person name="Lucas S."/>
            <person name="Lapidus A."/>
            <person name="Glavina Del Rio T."/>
            <person name="Dalin E."/>
            <person name="Tice H."/>
            <person name="Bruce D."/>
            <person name="Goodwin L."/>
            <person name="Pitluck S."/>
            <person name="Larimer F.W."/>
            <person name="Land M.L."/>
            <person name="Hauser L."/>
            <person name="Sangwan P."/>
            <person name="de Vos W.M."/>
            <person name="Janssen P.H."/>
            <person name="Smidt H."/>
        </authorList>
    </citation>
    <scope>NUCLEOTIDE SEQUENCE [LARGE SCALE GENOMIC DNA]</scope>
    <source>
        <strain evidence="13 14">Ellin428</strain>
    </source>
</reference>
<comment type="catalytic activity">
    <reaction evidence="1 9 10">
        <text>[protein]-peptidylproline (omega=180) = [protein]-peptidylproline (omega=0)</text>
        <dbReference type="Rhea" id="RHEA:16237"/>
        <dbReference type="Rhea" id="RHEA-COMP:10747"/>
        <dbReference type="Rhea" id="RHEA-COMP:10748"/>
        <dbReference type="ChEBI" id="CHEBI:83833"/>
        <dbReference type="ChEBI" id="CHEBI:83834"/>
        <dbReference type="EC" id="5.2.1.8"/>
    </reaction>
</comment>
<evidence type="ECO:0000256" key="3">
    <source>
        <dbReference type="ARBA" id="ARBA00013194"/>
    </source>
</evidence>
<dbReference type="InterPro" id="IPR008880">
    <property type="entry name" value="Trigger_fac_C"/>
</dbReference>
<dbReference type="InterPro" id="IPR037041">
    <property type="entry name" value="Trigger_fac_C_sf"/>
</dbReference>
<dbReference type="SUPFAM" id="SSF54534">
    <property type="entry name" value="FKBP-like"/>
    <property type="match status" value="1"/>
</dbReference>
<sequence length="446" mass="49672">MNVAVETLPNCITTLKVEVEPAKVAKVWDEVAGSYTKFARIPGYRAGKAPKAIIEKKFQKEIREELEKKLLSEACKEAIQEKGIKVLSLTQVDDIEIGEDKTMKFTATLITRPDFQLPVYKGIIVPLKSTDVTDEEVENSLNELREQAADFVDVTEDRGAQMEDFVVIDYTGTIDGAPVSDKFPKAGQPLSGNSDFWIHMVHEAFFPGFSEALVGAKVGETRKFDIEVPAEFPVEGLPGQKIQYEVTIKGIKQKTLPALDDAFADTIVKGKTLDELKKVAKEEIGRQKGAEAEATKRNEIMRHLLAQVECELPVDMVRTETRRILADIVRENQARGVTEDVLKQNEQEILGSAAQNARDRLKGTFVLLKIAEAENIKPTQQEFDQRIAYLAARYDMKPDKLIKKLDERNAIDQILEEVLTSKVLDFLAANASVSTIPAVVETPAQS</sequence>
<comment type="caution">
    <text evidence="13">The sequence shown here is derived from an EMBL/GenBank/DDBJ whole genome shotgun (WGS) entry which is preliminary data.</text>
</comment>
<keyword evidence="7 9" id="KW-0413">Isomerase</keyword>
<dbReference type="Pfam" id="PF05698">
    <property type="entry name" value="Trigger_C"/>
    <property type="match status" value="1"/>
</dbReference>
<dbReference type="PIRSF" id="PIRSF003095">
    <property type="entry name" value="Trigger_factor"/>
    <property type="match status" value="1"/>
</dbReference>
<dbReference type="RefSeq" id="WP_006980036.1">
    <property type="nucleotide sequence ID" value="NZ_ABVL01000007.1"/>
</dbReference>
<dbReference type="NCBIfam" id="TIGR00115">
    <property type="entry name" value="tig"/>
    <property type="match status" value="1"/>
</dbReference>
<dbReference type="Pfam" id="PF00254">
    <property type="entry name" value="FKBP_C"/>
    <property type="match status" value="1"/>
</dbReference>
<dbReference type="GO" id="GO:0043335">
    <property type="term" value="P:protein unfolding"/>
    <property type="evidence" value="ECO:0007669"/>
    <property type="project" value="TreeGrafter"/>
</dbReference>
<organism evidence="13 14">
    <name type="scientific">Chthoniobacter flavus Ellin428</name>
    <dbReference type="NCBI Taxonomy" id="497964"/>
    <lineage>
        <taxon>Bacteria</taxon>
        <taxon>Pseudomonadati</taxon>
        <taxon>Verrucomicrobiota</taxon>
        <taxon>Spartobacteria</taxon>
        <taxon>Chthoniobacterales</taxon>
        <taxon>Chthoniobacteraceae</taxon>
        <taxon>Chthoniobacter</taxon>
    </lineage>
</organism>
<dbReference type="Proteomes" id="UP000005824">
    <property type="component" value="Unassembled WGS sequence"/>
</dbReference>
<evidence type="ECO:0000256" key="11">
    <source>
        <dbReference type="RuleBase" id="RU003914"/>
    </source>
</evidence>
<proteinExistence type="inferred from homology"/>
<comment type="subcellular location">
    <subcellularLocation>
        <location evidence="9">Cytoplasm</location>
    </subcellularLocation>
    <text evidence="9">About half TF is bound to the ribosome near the polypeptide exit tunnel while the other half is free in the cytoplasm.</text>
</comment>
<evidence type="ECO:0000256" key="10">
    <source>
        <dbReference type="PROSITE-ProRule" id="PRU00277"/>
    </source>
</evidence>
<evidence type="ECO:0000256" key="5">
    <source>
        <dbReference type="ARBA" id="ARBA00023110"/>
    </source>
</evidence>
<dbReference type="AlphaFoldDB" id="B4D1C3"/>
<dbReference type="InterPro" id="IPR005215">
    <property type="entry name" value="Trig_fac"/>
</dbReference>
<dbReference type="Gene3D" id="3.30.70.1050">
    <property type="entry name" value="Trigger factor ribosome-binding domain"/>
    <property type="match status" value="1"/>
</dbReference>
<evidence type="ECO:0000256" key="9">
    <source>
        <dbReference type="HAMAP-Rule" id="MF_00303"/>
    </source>
</evidence>
<evidence type="ECO:0000259" key="12">
    <source>
        <dbReference type="PROSITE" id="PS50059"/>
    </source>
</evidence>
<dbReference type="Pfam" id="PF05697">
    <property type="entry name" value="Trigger_N"/>
    <property type="match status" value="1"/>
</dbReference>
<keyword evidence="9 11" id="KW-0132">Cell division</keyword>